<accession>A0ABY8CR34</accession>
<keyword evidence="2" id="KW-1185">Reference proteome</keyword>
<dbReference type="InterPro" id="IPR010385">
    <property type="entry name" value="DUF982"/>
</dbReference>
<reference evidence="1 2" key="1">
    <citation type="submission" date="2023-03" db="EMBL/GenBank/DDBJ databases">
        <authorList>
            <person name="Kaur S."/>
            <person name="Espinosa-Saiz D."/>
            <person name="Velazquez E."/>
            <person name="Menendez E."/>
            <person name="diCenzo G.C."/>
        </authorList>
    </citation>
    <scope>NUCLEOTIDE SEQUENCE [LARGE SCALE GENOMIC DNA]</scope>
    <source>
        <strain evidence="1 2">LMG 27395</strain>
    </source>
</reference>
<name>A0ABY8CR34_9HYPH</name>
<evidence type="ECO:0000313" key="2">
    <source>
        <dbReference type="Proteomes" id="UP001235547"/>
    </source>
</evidence>
<proteinExistence type="predicted"/>
<dbReference type="Proteomes" id="UP001235547">
    <property type="component" value="Chromosome 2"/>
</dbReference>
<dbReference type="EMBL" id="CP120370">
    <property type="protein sequence ID" value="WEX81105.1"/>
    <property type="molecule type" value="Genomic_DNA"/>
</dbReference>
<organism evidence="1 2">
    <name type="scientific">Sinorhizobium numidicum</name>
    <dbReference type="NCBI Taxonomy" id="680248"/>
    <lineage>
        <taxon>Bacteria</taxon>
        <taxon>Pseudomonadati</taxon>
        <taxon>Pseudomonadota</taxon>
        <taxon>Alphaproteobacteria</taxon>
        <taxon>Hyphomicrobiales</taxon>
        <taxon>Rhizobiaceae</taxon>
        <taxon>Sinorhizobium/Ensifer group</taxon>
        <taxon>Sinorhizobium</taxon>
    </lineage>
</organism>
<dbReference type="Gene3D" id="6.10.250.730">
    <property type="match status" value="1"/>
</dbReference>
<evidence type="ECO:0000313" key="1">
    <source>
        <dbReference type="EMBL" id="WEX81105.1"/>
    </source>
</evidence>
<dbReference type="Pfam" id="PF06169">
    <property type="entry name" value="DUF982"/>
    <property type="match status" value="1"/>
</dbReference>
<gene>
    <name evidence="1" type="ORF">PYH38_000455</name>
</gene>
<sequence length="80" mass="9220">MHEIPWSTPVRLRFEDGTRMSIDGPRDGLNCLLQMWPTDHGEFYEKAKRQCYAALEHVKTPDEARETFIAASKEASLIVQ</sequence>
<protein>
    <submittedName>
        <fullName evidence="1">DUF982 domain-containing protein</fullName>
    </submittedName>
</protein>
<dbReference type="RefSeq" id="WP_280731841.1">
    <property type="nucleotide sequence ID" value="NZ_CP120367.1"/>
</dbReference>